<evidence type="ECO:0000256" key="1">
    <source>
        <dbReference type="SAM" id="Phobius"/>
    </source>
</evidence>
<name>A0A7X1CJW5_9LIST</name>
<keyword evidence="1" id="KW-1133">Transmembrane helix</keyword>
<dbReference type="Proteomes" id="UP000547643">
    <property type="component" value="Unassembled WGS sequence"/>
</dbReference>
<sequence>MKTATKKWLYKLFPFIIIGMSIVYFFSDGILRVIILPVLVSFILICALIILNVADFMDGIEREKEDLLVSIRLMDSGINVNKTIDSLEIQQNMLQQLIDKCITTKQTWFISGVQINKLNGIIATINDCRGKINDRLNWARSLEEASYKSAIEHFGEQPFIGPLHDRYQRYYRIVFLNKQRLVIDFDGTGKLIGITPTIYNDVEQIVHIRRDVD</sequence>
<feature type="transmembrane region" description="Helical" evidence="1">
    <location>
        <begin position="33"/>
        <end position="54"/>
    </location>
</feature>
<evidence type="ECO:0000313" key="2">
    <source>
        <dbReference type="EMBL" id="MBC1780521.1"/>
    </source>
</evidence>
<gene>
    <name evidence="2" type="ORF">HCA46_16985</name>
</gene>
<organism evidence="2 3">
    <name type="scientific">Listeria booriae</name>
    <dbReference type="NCBI Taxonomy" id="1552123"/>
    <lineage>
        <taxon>Bacteria</taxon>
        <taxon>Bacillati</taxon>
        <taxon>Bacillota</taxon>
        <taxon>Bacilli</taxon>
        <taxon>Bacillales</taxon>
        <taxon>Listeriaceae</taxon>
        <taxon>Listeria</taxon>
    </lineage>
</organism>
<reference evidence="2 3" key="1">
    <citation type="submission" date="2020-03" db="EMBL/GenBank/DDBJ databases">
        <title>Soil Listeria distribution.</title>
        <authorList>
            <person name="Liao J."/>
            <person name="Wiedmann M."/>
        </authorList>
    </citation>
    <scope>NUCLEOTIDE SEQUENCE [LARGE SCALE GENOMIC DNA]</scope>
    <source>
        <strain evidence="2 3">FSL L7-1017</strain>
    </source>
</reference>
<dbReference type="RefSeq" id="WP_185495750.1">
    <property type="nucleotide sequence ID" value="NZ_JAARUV010000010.1"/>
</dbReference>
<proteinExistence type="predicted"/>
<keyword evidence="1" id="KW-0472">Membrane</keyword>
<dbReference type="AlphaFoldDB" id="A0A7X1CJW5"/>
<evidence type="ECO:0000313" key="3">
    <source>
        <dbReference type="Proteomes" id="UP000547643"/>
    </source>
</evidence>
<comment type="caution">
    <text evidence="2">The sequence shown here is derived from an EMBL/GenBank/DDBJ whole genome shotgun (WGS) entry which is preliminary data.</text>
</comment>
<keyword evidence="1" id="KW-0812">Transmembrane</keyword>
<protein>
    <submittedName>
        <fullName evidence="2">Uncharacterized protein</fullName>
    </submittedName>
</protein>
<feature type="transmembrane region" description="Helical" evidence="1">
    <location>
        <begin position="9"/>
        <end position="27"/>
    </location>
</feature>
<dbReference type="EMBL" id="JAARUV010000010">
    <property type="protein sequence ID" value="MBC1780521.1"/>
    <property type="molecule type" value="Genomic_DNA"/>
</dbReference>
<accession>A0A7X1CJW5</accession>